<comment type="caution">
    <text evidence="1">The sequence shown here is derived from an EMBL/GenBank/DDBJ whole genome shotgun (WGS) entry which is preliminary data.</text>
</comment>
<name>A0A0V1N447_9BILA</name>
<proteinExistence type="predicted"/>
<organism evidence="1 2">
    <name type="scientific">Trichinella papuae</name>
    <dbReference type="NCBI Taxonomy" id="268474"/>
    <lineage>
        <taxon>Eukaryota</taxon>
        <taxon>Metazoa</taxon>
        <taxon>Ecdysozoa</taxon>
        <taxon>Nematoda</taxon>
        <taxon>Enoplea</taxon>
        <taxon>Dorylaimia</taxon>
        <taxon>Trichinellida</taxon>
        <taxon>Trichinellidae</taxon>
        <taxon>Trichinella</taxon>
    </lineage>
</organism>
<gene>
    <name evidence="1" type="ORF">T10_8246</name>
</gene>
<dbReference type="EMBL" id="JYDO01000010">
    <property type="protein sequence ID" value="KRZ78777.1"/>
    <property type="molecule type" value="Genomic_DNA"/>
</dbReference>
<protein>
    <submittedName>
        <fullName evidence="1">Uncharacterized protein</fullName>
    </submittedName>
</protein>
<sequence length="139" mass="15899">LLLQMTMYSHVGDRHAHFNFKSAGDSLPKRKGTEVAEYVVQIRSLEVHTGLRKMKLDLPNAKQQPALSLQFTSRRFHPRRESDVEIILREITVKSAVPGKIPRLCFLTISVHCEDQAKSHALLLQMTMYSHVGDRQPHC</sequence>
<dbReference type="Proteomes" id="UP000054843">
    <property type="component" value="Unassembled WGS sequence"/>
</dbReference>
<reference evidence="1 2" key="1">
    <citation type="submission" date="2015-01" db="EMBL/GenBank/DDBJ databases">
        <title>Evolution of Trichinella species and genotypes.</title>
        <authorList>
            <person name="Korhonen P.K."/>
            <person name="Edoardo P."/>
            <person name="Giuseppe L.R."/>
            <person name="Gasser R.B."/>
        </authorList>
    </citation>
    <scope>NUCLEOTIDE SEQUENCE [LARGE SCALE GENOMIC DNA]</scope>
    <source>
        <strain evidence="1">ISS1980</strain>
    </source>
</reference>
<evidence type="ECO:0000313" key="2">
    <source>
        <dbReference type="Proteomes" id="UP000054843"/>
    </source>
</evidence>
<feature type="non-terminal residue" evidence="1">
    <location>
        <position position="1"/>
    </location>
</feature>
<evidence type="ECO:0000313" key="1">
    <source>
        <dbReference type="EMBL" id="KRZ78777.1"/>
    </source>
</evidence>
<keyword evidence="2" id="KW-1185">Reference proteome</keyword>
<dbReference type="AlphaFoldDB" id="A0A0V1N447"/>
<accession>A0A0V1N447</accession>